<proteinExistence type="predicted"/>
<sequence>MDSTGLLPSPSAGLLPLQPQTRLPPFDGTFGSLFIGMNISTVLYGVACAQTFLYATSHRSRKDGWILKGLPLDTVYQFIMFTGMYRFLITDYSNPLRLGDTNTGSGDLVHVLILGSQIGGALGLVIVLSVQLYYAWRLWTFSNNTSNALRFTLVIGTVVFSLLTFVIIVRAFPTILSGPFGLLISNTNAFSKLVWGLQLSTTIACDAVITFGMMLSLRRTRAQFRSTNYGLNFLMVLTFNTGLLTVILCVLCLICFYALQSQHNLAYAALSIIIPKCECCGFLCSVSQRLNSRGYLREQMVMSVPISGAPTSGSRPKILYTTEKLVERDGWVE</sequence>
<protein>
    <submittedName>
        <fullName evidence="1">Uncharacterized protein</fullName>
    </submittedName>
</protein>
<dbReference type="EMBL" id="ML208321">
    <property type="protein sequence ID" value="TFK69970.1"/>
    <property type="molecule type" value="Genomic_DNA"/>
</dbReference>
<reference evidence="1 2" key="1">
    <citation type="journal article" date="2019" name="Nat. Ecol. Evol.">
        <title>Megaphylogeny resolves global patterns of mushroom evolution.</title>
        <authorList>
            <person name="Varga T."/>
            <person name="Krizsan K."/>
            <person name="Foldi C."/>
            <person name="Dima B."/>
            <person name="Sanchez-Garcia M."/>
            <person name="Sanchez-Ramirez S."/>
            <person name="Szollosi G.J."/>
            <person name="Szarkandi J.G."/>
            <person name="Papp V."/>
            <person name="Albert L."/>
            <person name="Andreopoulos W."/>
            <person name="Angelini C."/>
            <person name="Antonin V."/>
            <person name="Barry K.W."/>
            <person name="Bougher N.L."/>
            <person name="Buchanan P."/>
            <person name="Buyck B."/>
            <person name="Bense V."/>
            <person name="Catcheside P."/>
            <person name="Chovatia M."/>
            <person name="Cooper J."/>
            <person name="Damon W."/>
            <person name="Desjardin D."/>
            <person name="Finy P."/>
            <person name="Geml J."/>
            <person name="Haridas S."/>
            <person name="Hughes K."/>
            <person name="Justo A."/>
            <person name="Karasinski D."/>
            <person name="Kautmanova I."/>
            <person name="Kiss B."/>
            <person name="Kocsube S."/>
            <person name="Kotiranta H."/>
            <person name="LaButti K.M."/>
            <person name="Lechner B.E."/>
            <person name="Liimatainen K."/>
            <person name="Lipzen A."/>
            <person name="Lukacs Z."/>
            <person name="Mihaltcheva S."/>
            <person name="Morgado L.N."/>
            <person name="Niskanen T."/>
            <person name="Noordeloos M.E."/>
            <person name="Ohm R.A."/>
            <person name="Ortiz-Santana B."/>
            <person name="Ovrebo C."/>
            <person name="Racz N."/>
            <person name="Riley R."/>
            <person name="Savchenko A."/>
            <person name="Shiryaev A."/>
            <person name="Soop K."/>
            <person name="Spirin V."/>
            <person name="Szebenyi C."/>
            <person name="Tomsovsky M."/>
            <person name="Tulloss R.E."/>
            <person name="Uehling J."/>
            <person name="Grigoriev I.V."/>
            <person name="Vagvolgyi C."/>
            <person name="Papp T."/>
            <person name="Martin F.M."/>
            <person name="Miettinen O."/>
            <person name="Hibbett D.S."/>
            <person name="Nagy L.G."/>
        </authorList>
    </citation>
    <scope>NUCLEOTIDE SEQUENCE [LARGE SCALE GENOMIC DNA]</scope>
    <source>
        <strain evidence="1 2">NL-1719</strain>
    </source>
</reference>
<evidence type="ECO:0000313" key="2">
    <source>
        <dbReference type="Proteomes" id="UP000308600"/>
    </source>
</evidence>
<name>A0ACD3AVW7_9AGAR</name>
<organism evidence="1 2">
    <name type="scientific">Pluteus cervinus</name>
    <dbReference type="NCBI Taxonomy" id="181527"/>
    <lineage>
        <taxon>Eukaryota</taxon>
        <taxon>Fungi</taxon>
        <taxon>Dikarya</taxon>
        <taxon>Basidiomycota</taxon>
        <taxon>Agaricomycotina</taxon>
        <taxon>Agaricomycetes</taxon>
        <taxon>Agaricomycetidae</taxon>
        <taxon>Agaricales</taxon>
        <taxon>Pluteineae</taxon>
        <taxon>Pluteaceae</taxon>
        <taxon>Pluteus</taxon>
    </lineage>
</organism>
<keyword evidence="2" id="KW-1185">Reference proteome</keyword>
<accession>A0ACD3AVW7</accession>
<gene>
    <name evidence="1" type="ORF">BDN72DRAFT_839755</name>
</gene>
<dbReference type="Proteomes" id="UP000308600">
    <property type="component" value="Unassembled WGS sequence"/>
</dbReference>
<evidence type="ECO:0000313" key="1">
    <source>
        <dbReference type="EMBL" id="TFK69970.1"/>
    </source>
</evidence>